<comment type="caution">
    <text evidence="1">The sequence shown here is derived from an EMBL/GenBank/DDBJ whole genome shotgun (WGS) entry which is preliminary data.</text>
</comment>
<evidence type="ECO:0000313" key="1">
    <source>
        <dbReference type="EMBL" id="KAH7908772.1"/>
    </source>
</evidence>
<organism evidence="1 2">
    <name type="scientific">Hygrophoropsis aurantiaca</name>
    <dbReference type="NCBI Taxonomy" id="72124"/>
    <lineage>
        <taxon>Eukaryota</taxon>
        <taxon>Fungi</taxon>
        <taxon>Dikarya</taxon>
        <taxon>Basidiomycota</taxon>
        <taxon>Agaricomycotina</taxon>
        <taxon>Agaricomycetes</taxon>
        <taxon>Agaricomycetidae</taxon>
        <taxon>Boletales</taxon>
        <taxon>Coniophorineae</taxon>
        <taxon>Hygrophoropsidaceae</taxon>
        <taxon>Hygrophoropsis</taxon>
    </lineage>
</organism>
<accession>A0ACB8A6C1</accession>
<dbReference type="EMBL" id="MU267799">
    <property type="protein sequence ID" value="KAH7908772.1"/>
    <property type="molecule type" value="Genomic_DNA"/>
</dbReference>
<sequence>MYRQLAAFAVVSFTGFQGAFAQGNSVGVCLASTGYNWTTNSMNQSPCQVANDLFAADPCNQSGVSYPTLNSTPDSQSYYDGPLASNSSACTCNTVIYSLTSACGLCQSGKFLYWSEWTDNCYPNNTLYQEWPASIPSGTTIPPWAYLPLVNGYWDNVAAQNNASAVAQAGTSASSSTAISSTTSNAVTTSTALASGGSSASTTSTSAGPTGAGTGGSGKMSASVGGAFAGALLLSFFGIF</sequence>
<evidence type="ECO:0000313" key="2">
    <source>
        <dbReference type="Proteomes" id="UP000790377"/>
    </source>
</evidence>
<gene>
    <name evidence="1" type="ORF">BJ138DRAFT_320093</name>
</gene>
<dbReference type="Proteomes" id="UP000790377">
    <property type="component" value="Unassembled WGS sequence"/>
</dbReference>
<keyword evidence="2" id="KW-1185">Reference proteome</keyword>
<protein>
    <submittedName>
        <fullName evidence="1">Uncharacterized protein</fullName>
    </submittedName>
</protein>
<proteinExistence type="predicted"/>
<reference evidence="1" key="1">
    <citation type="journal article" date="2021" name="New Phytol.">
        <title>Evolutionary innovations through gain and loss of genes in the ectomycorrhizal Boletales.</title>
        <authorList>
            <person name="Wu G."/>
            <person name="Miyauchi S."/>
            <person name="Morin E."/>
            <person name="Kuo A."/>
            <person name="Drula E."/>
            <person name="Varga T."/>
            <person name="Kohler A."/>
            <person name="Feng B."/>
            <person name="Cao Y."/>
            <person name="Lipzen A."/>
            <person name="Daum C."/>
            <person name="Hundley H."/>
            <person name="Pangilinan J."/>
            <person name="Johnson J."/>
            <person name="Barry K."/>
            <person name="LaButti K."/>
            <person name="Ng V."/>
            <person name="Ahrendt S."/>
            <person name="Min B."/>
            <person name="Choi I.G."/>
            <person name="Park H."/>
            <person name="Plett J.M."/>
            <person name="Magnuson J."/>
            <person name="Spatafora J.W."/>
            <person name="Nagy L.G."/>
            <person name="Henrissat B."/>
            <person name="Grigoriev I.V."/>
            <person name="Yang Z.L."/>
            <person name="Xu J."/>
            <person name="Martin F.M."/>
        </authorList>
    </citation>
    <scope>NUCLEOTIDE SEQUENCE</scope>
    <source>
        <strain evidence="1">ATCC 28755</strain>
    </source>
</reference>
<name>A0ACB8A6C1_9AGAM</name>